<dbReference type="Proteomes" id="UP001175261">
    <property type="component" value="Unassembled WGS sequence"/>
</dbReference>
<protein>
    <submittedName>
        <fullName evidence="2">Uncharacterized protein</fullName>
    </submittedName>
</protein>
<evidence type="ECO:0000313" key="3">
    <source>
        <dbReference type="Proteomes" id="UP001175261"/>
    </source>
</evidence>
<accession>A0AA39GAB6</accession>
<proteinExistence type="predicted"/>
<gene>
    <name evidence="2" type="ORF">NLU13_9294</name>
</gene>
<evidence type="ECO:0000256" key="1">
    <source>
        <dbReference type="SAM" id="MobiDB-lite"/>
    </source>
</evidence>
<comment type="caution">
    <text evidence="2">The sequence shown here is derived from an EMBL/GenBank/DDBJ whole genome shotgun (WGS) entry which is preliminary data.</text>
</comment>
<name>A0AA39GAB6_SARSR</name>
<dbReference type="EMBL" id="JAPDFR010000009">
    <property type="protein sequence ID" value="KAK0383381.1"/>
    <property type="molecule type" value="Genomic_DNA"/>
</dbReference>
<evidence type="ECO:0000313" key="2">
    <source>
        <dbReference type="EMBL" id="KAK0383381.1"/>
    </source>
</evidence>
<organism evidence="2 3">
    <name type="scientific">Sarocladium strictum</name>
    <name type="common">Black bundle disease fungus</name>
    <name type="synonym">Acremonium strictum</name>
    <dbReference type="NCBI Taxonomy" id="5046"/>
    <lineage>
        <taxon>Eukaryota</taxon>
        <taxon>Fungi</taxon>
        <taxon>Dikarya</taxon>
        <taxon>Ascomycota</taxon>
        <taxon>Pezizomycotina</taxon>
        <taxon>Sordariomycetes</taxon>
        <taxon>Hypocreomycetidae</taxon>
        <taxon>Hypocreales</taxon>
        <taxon>Sarocladiaceae</taxon>
        <taxon>Sarocladium</taxon>
    </lineage>
</organism>
<dbReference type="AlphaFoldDB" id="A0AA39GAB6"/>
<keyword evidence="3" id="KW-1185">Reference proteome</keyword>
<sequence>MVRASIITIVRIPYVNRFEGGTDLNFWVAHTMLCSNIETGIGCITSSIPSLRRVIRGAGSSAGNGASGGSTLRYGSKPAESTRDRFRNPTDVGFSLTTVKGRTEDRWERLEDEGKLLNSREGQKDIRADYTFVIETNTAESLSSDRSRS</sequence>
<feature type="region of interest" description="Disordered" evidence="1">
    <location>
        <begin position="59"/>
        <end position="94"/>
    </location>
</feature>
<reference evidence="2" key="1">
    <citation type="submission" date="2022-10" db="EMBL/GenBank/DDBJ databases">
        <title>Determination and structural analysis of whole genome sequence of Sarocladium strictum F4-1.</title>
        <authorList>
            <person name="Hu L."/>
            <person name="Jiang Y."/>
        </authorList>
    </citation>
    <scope>NUCLEOTIDE SEQUENCE</scope>
    <source>
        <strain evidence="2">F4-1</strain>
    </source>
</reference>